<name>A0ACC0U117_9AGAM</name>
<accession>A0ACC0U117</accession>
<dbReference type="Proteomes" id="UP001207468">
    <property type="component" value="Unassembled WGS sequence"/>
</dbReference>
<protein>
    <submittedName>
        <fullName evidence="1">Uncharacterized protein</fullName>
    </submittedName>
</protein>
<evidence type="ECO:0000313" key="1">
    <source>
        <dbReference type="EMBL" id="KAI9454617.1"/>
    </source>
</evidence>
<keyword evidence="2" id="KW-1185">Reference proteome</keyword>
<reference evidence="1" key="1">
    <citation type="submission" date="2021-03" db="EMBL/GenBank/DDBJ databases">
        <title>Evolutionary priming and transition to the ectomycorrhizal habit in an iconic lineage of mushroom-forming fungi: is preadaptation a requirement?</title>
        <authorList>
            <consortium name="DOE Joint Genome Institute"/>
            <person name="Looney B.P."/>
            <person name="Miyauchi S."/>
            <person name="Morin E."/>
            <person name="Drula E."/>
            <person name="Courty P.E."/>
            <person name="Chicoki N."/>
            <person name="Fauchery L."/>
            <person name="Kohler A."/>
            <person name="Kuo A."/>
            <person name="LaButti K."/>
            <person name="Pangilinan J."/>
            <person name="Lipzen A."/>
            <person name="Riley R."/>
            <person name="Andreopoulos W."/>
            <person name="He G."/>
            <person name="Johnson J."/>
            <person name="Barry K.W."/>
            <person name="Grigoriev I.V."/>
            <person name="Nagy L."/>
            <person name="Hibbett D."/>
            <person name="Henrissat B."/>
            <person name="Matheny P.B."/>
            <person name="Labbe J."/>
            <person name="Martin A.F."/>
        </authorList>
    </citation>
    <scope>NUCLEOTIDE SEQUENCE</scope>
    <source>
        <strain evidence="1">BPL698</strain>
    </source>
</reference>
<proteinExistence type="predicted"/>
<gene>
    <name evidence="1" type="ORF">F5148DRAFT_1229087</name>
</gene>
<comment type="caution">
    <text evidence="1">The sequence shown here is derived from an EMBL/GenBank/DDBJ whole genome shotgun (WGS) entry which is preliminary data.</text>
</comment>
<sequence length="489" mass="53470">MSNGEVARTVDVATQLRSHQLSGEITHEDELMSLADVVDDVQNTHELLTAPLLTRGAYRIKNVQQAVAQYGAFGTIVESRLSVAKSNIITPDEDSTRLYLNTNAPFSAVICGVQGSGKSHTTAVILENMFVAGCRALGRLVRPLSGLVLHVGETGDCAAPCEAAYVSVSVIDNAVPPPVRVYVAPSSLTRMKKVYSHLGDNLEVKPLYFSERELDAPAFLSLMAVNSSDHAPLYMQTVLSVLRELGDNYTYDAFMTKLEDRKRDMNPGQKAGLRQRLELLQTNSPNAADTKEEKRFAPAMVTIIDLSDPFVDPTMAGAIFEICIRLFQRANVDTGKVLIVDEAHKYLSEANASTGLTQTLLSLVRQQRHLSMRVIVSTQEPTVLPSAFLALCSVMILHRFASPSWWEHLKKHISAKMSSDDAFDRVVKLKTGDALISCPTGLYASRTKGSEESGTDGSSTRLMHFSRNFIVVRTRKRVTADGGASLLAV</sequence>
<organism evidence="1 2">
    <name type="scientific">Russula earlei</name>
    <dbReference type="NCBI Taxonomy" id="71964"/>
    <lineage>
        <taxon>Eukaryota</taxon>
        <taxon>Fungi</taxon>
        <taxon>Dikarya</taxon>
        <taxon>Basidiomycota</taxon>
        <taxon>Agaricomycotina</taxon>
        <taxon>Agaricomycetes</taxon>
        <taxon>Russulales</taxon>
        <taxon>Russulaceae</taxon>
        <taxon>Russula</taxon>
    </lineage>
</organism>
<evidence type="ECO:0000313" key="2">
    <source>
        <dbReference type="Proteomes" id="UP001207468"/>
    </source>
</evidence>
<dbReference type="EMBL" id="JAGFNK010000270">
    <property type="protein sequence ID" value="KAI9454617.1"/>
    <property type="molecule type" value="Genomic_DNA"/>
</dbReference>